<keyword evidence="2" id="KW-1133">Transmembrane helix</keyword>
<reference evidence="3" key="1">
    <citation type="submission" date="2023-03" db="EMBL/GenBank/DDBJ databases">
        <title>Massive genome expansion in bonnet fungi (Mycena s.s.) driven by repeated elements and novel gene families across ecological guilds.</title>
        <authorList>
            <consortium name="Lawrence Berkeley National Laboratory"/>
            <person name="Harder C.B."/>
            <person name="Miyauchi S."/>
            <person name="Viragh M."/>
            <person name="Kuo A."/>
            <person name="Thoen E."/>
            <person name="Andreopoulos B."/>
            <person name="Lu D."/>
            <person name="Skrede I."/>
            <person name="Drula E."/>
            <person name="Henrissat B."/>
            <person name="Morin E."/>
            <person name="Kohler A."/>
            <person name="Barry K."/>
            <person name="LaButti K."/>
            <person name="Morin E."/>
            <person name="Salamov A."/>
            <person name="Lipzen A."/>
            <person name="Mereny Z."/>
            <person name="Hegedus B."/>
            <person name="Baldrian P."/>
            <person name="Stursova M."/>
            <person name="Weitz H."/>
            <person name="Taylor A."/>
            <person name="Grigoriev I.V."/>
            <person name="Nagy L.G."/>
            <person name="Martin F."/>
            <person name="Kauserud H."/>
        </authorList>
    </citation>
    <scope>NUCLEOTIDE SEQUENCE</scope>
    <source>
        <strain evidence="3">CBHHK067</strain>
    </source>
</reference>
<keyword evidence="4" id="KW-1185">Reference proteome</keyword>
<dbReference type="AlphaFoldDB" id="A0AAD7CVF1"/>
<dbReference type="EMBL" id="JARKIE010000212">
    <property type="protein sequence ID" value="KAJ7665777.1"/>
    <property type="molecule type" value="Genomic_DNA"/>
</dbReference>
<evidence type="ECO:0000256" key="2">
    <source>
        <dbReference type="SAM" id="Phobius"/>
    </source>
</evidence>
<protein>
    <submittedName>
        <fullName evidence="3">Uncharacterized protein</fullName>
    </submittedName>
</protein>
<feature type="transmembrane region" description="Helical" evidence="2">
    <location>
        <begin position="21"/>
        <end position="39"/>
    </location>
</feature>
<sequence length="170" mass="19007">MPPPIPPVADASPSASFFTPAVARGISAVLIVLGAFYFLHRLARRGTRFISEELRDTKKVYHDAFAAGILDFQLNSDDSDRALDREVEDEASTLRISFLAASPLLLPFMQLVSLVSIARCAYNIRVFKKKIQNPPPRDEIVQSLPRVTRNDKPDAENNAMKRSQPCTPRR</sequence>
<comment type="caution">
    <text evidence="3">The sequence shown here is derived from an EMBL/GenBank/DDBJ whole genome shotgun (WGS) entry which is preliminary data.</text>
</comment>
<organism evidence="3 4">
    <name type="scientific">Mycena rosella</name>
    <name type="common">Pink bonnet</name>
    <name type="synonym">Agaricus rosellus</name>
    <dbReference type="NCBI Taxonomy" id="1033263"/>
    <lineage>
        <taxon>Eukaryota</taxon>
        <taxon>Fungi</taxon>
        <taxon>Dikarya</taxon>
        <taxon>Basidiomycota</taxon>
        <taxon>Agaricomycotina</taxon>
        <taxon>Agaricomycetes</taxon>
        <taxon>Agaricomycetidae</taxon>
        <taxon>Agaricales</taxon>
        <taxon>Marasmiineae</taxon>
        <taxon>Mycenaceae</taxon>
        <taxon>Mycena</taxon>
    </lineage>
</organism>
<dbReference type="Proteomes" id="UP001221757">
    <property type="component" value="Unassembled WGS sequence"/>
</dbReference>
<evidence type="ECO:0000313" key="3">
    <source>
        <dbReference type="EMBL" id="KAJ7665777.1"/>
    </source>
</evidence>
<accession>A0AAD7CVF1</accession>
<evidence type="ECO:0000313" key="4">
    <source>
        <dbReference type="Proteomes" id="UP001221757"/>
    </source>
</evidence>
<feature type="compositionally biased region" description="Polar residues" evidence="1">
    <location>
        <begin position="160"/>
        <end position="170"/>
    </location>
</feature>
<keyword evidence="2" id="KW-0812">Transmembrane</keyword>
<keyword evidence="2" id="KW-0472">Membrane</keyword>
<name>A0AAD7CVF1_MYCRO</name>
<feature type="region of interest" description="Disordered" evidence="1">
    <location>
        <begin position="137"/>
        <end position="170"/>
    </location>
</feature>
<evidence type="ECO:0000256" key="1">
    <source>
        <dbReference type="SAM" id="MobiDB-lite"/>
    </source>
</evidence>
<proteinExistence type="predicted"/>
<gene>
    <name evidence="3" type="ORF">B0H17DRAFT_1143227</name>
</gene>